<accession>A0AAE8SRV1</accession>
<evidence type="ECO:0000313" key="3">
    <source>
        <dbReference type="Proteomes" id="UP001187682"/>
    </source>
</evidence>
<proteinExistence type="predicted"/>
<keyword evidence="3" id="KW-1185">Reference proteome</keyword>
<gene>
    <name evidence="2" type="ORF">DNG_01084</name>
</gene>
<comment type="caution">
    <text evidence="2">The sequence shown here is derived from an EMBL/GenBank/DDBJ whole genome shotgun (WGS) entry which is preliminary data.</text>
</comment>
<protein>
    <submittedName>
        <fullName evidence="2">Uncharacterized protein</fullName>
    </submittedName>
</protein>
<sequence length="66" mass="6768">MSDLQKAWAKSKLSALESFEEMVEEEAEGPAHGDEDSGSASSASSAGTVVPSSGQGLFARPKARLG</sequence>
<feature type="compositionally biased region" description="Low complexity" evidence="1">
    <location>
        <begin position="38"/>
        <end position="54"/>
    </location>
</feature>
<evidence type="ECO:0000313" key="2">
    <source>
        <dbReference type="EMBL" id="SPN97573.1"/>
    </source>
</evidence>
<reference evidence="2" key="1">
    <citation type="submission" date="2018-03" db="EMBL/GenBank/DDBJ databases">
        <authorList>
            <person name="Guldener U."/>
        </authorList>
    </citation>
    <scope>NUCLEOTIDE SEQUENCE</scope>
</reference>
<evidence type="ECO:0000256" key="1">
    <source>
        <dbReference type="SAM" id="MobiDB-lite"/>
    </source>
</evidence>
<dbReference type="Proteomes" id="UP001187682">
    <property type="component" value="Unassembled WGS sequence"/>
</dbReference>
<dbReference type="AlphaFoldDB" id="A0AAE8SRV1"/>
<organism evidence="2 3">
    <name type="scientific">Cephalotrichum gorgonifer</name>
    <dbReference type="NCBI Taxonomy" id="2041049"/>
    <lineage>
        <taxon>Eukaryota</taxon>
        <taxon>Fungi</taxon>
        <taxon>Dikarya</taxon>
        <taxon>Ascomycota</taxon>
        <taxon>Pezizomycotina</taxon>
        <taxon>Sordariomycetes</taxon>
        <taxon>Hypocreomycetidae</taxon>
        <taxon>Microascales</taxon>
        <taxon>Microascaceae</taxon>
        <taxon>Cephalotrichum</taxon>
    </lineage>
</organism>
<feature type="compositionally biased region" description="Acidic residues" evidence="1">
    <location>
        <begin position="19"/>
        <end position="28"/>
    </location>
</feature>
<name>A0AAE8SRV1_9PEZI</name>
<feature type="region of interest" description="Disordered" evidence="1">
    <location>
        <begin position="19"/>
        <end position="66"/>
    </location>
</feature>
<dbReference type="EMBL" id="ONZQ02000001">
    <property type="protein sequence ID" value="SPN97573.1"/>
    <property type="molecule type" value="Genomic_DNA"/>
</dbReference>